<dbReference type="GO" id="GO:0043200">
    <property type="term" value="P:response to amino acid"/>
    <property type="evidence" value="ECO:0007669"/>
    <property type="project" value="TreeGrafter"/>
</dbReference>
<dbReference type="Pfam" id="PF13412">
    <property type="entry name" value="HTH_24"/>
    <property type="match status" value="1"/>
</dbReference>
<dbReference type="GO" id="GO:0005829">
    <property type="term" value="C:cytosol"/>
    <property type="evidence" value="ECO:0007669"/>
    <property type="project" value="TreeGrafter"/>
</dbReference>
<dbReference type="RefSeq" id="WP_126620308.1">
    <property type="nucleotide sequence ID" value="NZ_CP034563.1"/>
</dbReference>
<evidence type="ECO:0000313" key="6">
    <source>
        <dbReference type="Proteomes" id="UP000267268"/>
    </source>
</evidence>
<dbReference type="KEGG" id="fll:EI427_25230"/>
<dbReference type="PRINTS" id="PR00033">
    <property type="entry name" value="HTHASNC"/>
</dbReference>
<dbReference type="InterPro" id="IPR019888">
    <property type="entry name" value="Tscrpt_reg_AsnC-like"/>
</dbReference>
<reference evidence="5 6" key="1">
    <citation type="submission" date="2018-12" db="EMBL/GenBank/DDBJ databases">
        <title>Flammeovirga pectinis sp. nov., isolated from the gut of the Korean scallop, Patinopecten yessoensis.</title>
        <authorList>
            <person name="Bae J.-W."/>
            <person name="Jeong Y.-S."/>
            <person name="Kang W."/>
        </authorList>
    </citation>
    <scope>NUCLEOTIDE SEQUENCE [LARGE SCALE GENOMIC DNA]</scope>
    <source>
        <strain evidence="5 6">L12M1</strain>
    </source>
</reference>
<dbReference type="InterPro" id="IPR036388">
    <property type="entry name" value="WH-like_DNA-bd_sf"/>
</dbReference>
<sequence>MKDELDSKDIQILNLLLNNARLSNKEIAAKIEIAQSSTHDRIKKLTQKGYLKGAIAQIDHKMLGLNIEVILEIKLNKQHRSIIEDFRLQVSQLTGVLQLFHMAGDNDFILHVAVKDSDELRSFILDKLSTLEYIHSTQTTMVLQNEKVNNIL</sequence>
<dbReference type="SMART" id="SM00344">
    <property type="entry name" value="HTH_ASNC"/>
    <property type="match status" value="1"/>
</dbReference>
<evidence type="ECO:0000313" key="5">
    <source>
        <dbReference type="EMBL" id="AZQ65519.1"/>
    </source>
</evidence>
<evidence type="ECO:0000256" key="2">
    <source>
        <dbReference type="ARBA" id="ARBA00023125"/>
    </source>
</evidence>
<proteinExistence type="predicted"/>
<feature type="domain" description="HTH asnC-type" evidence="4">
    <location>
        <begin position="5"/>
        <end position="66"/>
    </location>
</feature>
<dbReference type="SUPFAM" id="SSF46785">
    <property type="entry name" value="Winged helix' DNA-binding domain"/>
    <property type="match status" value="1"/>
</dbReference>
<dbReference type="Proteomes" id="UP000267268">
    <property type="component" value="Chromosome 2"/>
</dbReference>
<keyword evidence="6" id="KW-1185">Reference proteome</keyword>
<dbReference type="InterPro" id="IPR019887">
    <property type="entry name" value="Tscrpt_reg_AsnC/Lrp_C"/>
</dbReference>
<protein>
    <submittedName>
        <fullName evidence="5">Lrp/AsnC family transcriptional regulator</fullName>
    </submittedName>
</protein>
<gene>
    <name evidence="5" type="ORF">EI427_25230</name>
</gene>
<accession>A0A3Q9FUP2</accession>
<organism evidence="5 6">
    <name type="scientific">Flammeovirga pectinis</name>
    <dbReference type="NCBI Taxonomy" id="2494373"/>
    <lineage>
        <taxon>Bacteria</taxon>
        <taxon>Pseudomonadati</taxon>
        <taxon>Bacteroidota</taxon>
        <taxon>Cytophagia</taxon>
        <taxon>Cytophagales</taxon>
        <taxon>Flammeovirgaceae</taxon>
        <taxon>Flammeovirga</taxon>
    </lineage>
</organism>
<dbReference type="Pfam" id="PF01037">
    <property type="entry name" value="AsnC_trans_reg"/>
    <property type="match status" value="1"/>
</dbReference>
<evidence type="ECO:0000256" key="3">
    <source>
        <dbReference type="ARBA" id="ARBA00023163"/>
    </source>
</evidence>
<dbReference type="PANTHER" id="PTHR30154:SF34">
    <property type="entry name" value="TRANSCRIPTIONAL REGULATOR AZLB"/>
    <property type="match status" value="1"/>
</dbReference>
<dbReference type="AlphaFoldDB" id="A0A3Q9FUP2"/>
<evidence type="ECO:0000259" key="4">
    <source>
        <dbReference type="PROSITE" id="PS50956"/>
    </source>
</evidence>
<keyword evidence="3" id="KW-0804">Transcription</keyword>
<keyword evidence="1" id="KW-0805">Transcription regulation</keyword>
<name>A0A3Q9FUP2_9BACT</name>
<dbReference type="PANTHER" id="PTHR30154">
    <property type="entry name" value="LEUCINE-RESPONSIVE REGULATORY PROTEIN"/>
    <property type="match status" value="1"/>
</dbReference>
<dbReference type="InterPro" id="IPR036390">
    <property type="entry name" value="WH_DNA-bd_sf"/>
</dbReference>
<dbReference type="PROSITE" id="PS50956">
    <property type="entry name" value="HTH_ASNC_2"/>
    <property type="match status" value="1"/>
</dbReference>
<dbReference type="Gene3D" id="1.10.10.10">
    <property type="entry name" value="Winged helix-like DNA-binding domain superfamily/Winged helix DNA-binding domain"/>
    <property type="match status" value="1"/>
</dbReference>
<dbReference type="EMBL" id="CP034563">
    <property type="protein sequence ID" value="AZQ65519.1"/>
    <property type="molecule type" value="Genomic_DNA"/>
</dbReference>
<evidence type="ECO:0000256" key="1">
    <source>
        <dbReference type="ARBA" id="ARBA00023015"/>
    </source>
</evidence>
<dbReference type="SUPFAM" id="SSF54909">
    <property type="entry name" value="Dimeric alpha+beta barrel"/>
    <property type="match status" value="1"/>
</dbReference>
<dbReference type="InterPro" id="IPR000485">
    <property type="entry name" value="AsnC-type_HTH_dom"/>
</dbReference>
<keyword evidence="2" id="KW-0238">DNA-binding</keyword>
<dbReference type="OrthoDB" id="9800326at2"/>
<dbReference type="Gene3D" id="3.30.70.920">
    <property type="match status" value="1"/>
</dbReference>
<dbReference type="InterPro" id="IPR011008">
    <property type="entry name" value="Dimeric_a/b-barrel"/>
</dbReference>
<dbReference type="GO" id="GO:0043565">
    <property type="term" value="F:sequence-specific DNA binding"/>
    <property type="evidence" value="ECO:0007669"/>
    <property type="project" value="InterPro"/>
</dbReference>